<dbReference type="WBParaSite" id="NBR_0001526901-mRNA-1">
    <property type="protein sequence ID" value="NBR_0001526901-mRNA-1"/>
    <property type="gene ID" value="NBR_0001526901"/>
</dbReference>
<feature type="compositionally biased region" description="Basic residues" evidence="1">
    <location>
        <begin position="72"/>
        <end position="81"/>
    </location>
</feature>
<protein>
    <submittedName>
        <fullName evidence="4">DUF3223 domain-containing protein</fullName>
    </submittedName>
</protein>
<reference evidence="4" key="1">
    <citation type="submission" date="2017-02" db="UniProtKB">
        <authorList>
            <consortium name="WormBaseParasite"/>
        </authorList>
    </citation>
    <scope>IDENTIFICATION</scope>
</reference>
<name>A0A0N4YEW6_NIPBR</name>
<reference evidence="2 3" key="2">
    <citation type="submission" date="2018-11" db="EMBL/GenBank/DDBJ databases">
        <authorList>
            <consortium name="Pathogen Informatics"/>
        </authorList>
    </citation>
    <scope>NUCLEOTIDE SEQUENCE [LARGE SCALE GENOMIC DNA]</scope>
</reference>
<dbReference type="Proteomes" id="UP000271162">
    <property type="component" value="Unassembled WGS sequence"/>
</dbReference>
<organism evidence="4">
    <name type="scientific">Nippostrongylus brasiliensis</name>
    <name type="common">Rat hookworm</name>
    <dbReference type="NCBI Taxonomy" id="27835"/>
    <lineage>
        <taxon>Eukaryota</taxon>
        <taxon>Metazoa</taxon>
        <taxon>Ecdysozoa</taxon>
        <taxon>Nematoda</taxon>
        <taxon>Chromadorea</taxon>
        <taxon>Rhabditida</taxon>
        <taxon>Rhabditina</taxon>
        <taxon>Rhabditomorpha</taxon>
        <taxon>Strongyloidea</taxon>
        <taxon>Heligmosomidae</taxon>
        <taxon>Nippostrongylus</taxon>
    </lineage>
</organism>
<evidence type="ECO:0000256" key="1">
    <source>
        <dbReference type="SAM" id="MobiDB-lite"/>
    </source>
</evidence>
<keyword evidence="3" id="KW-1185">Reference proteome</keyword>
<evidence type="ECO:0000313" key="2">
    <source>
        <dbReference type="EMBL" id="VDL78864.1"/>
    </source>
</evidence>
<feature type="compositionally biased region" description="Low complexity" evidence="1">
    <location>
        <begin position="82"/>
        <end position="97"/>
    </location>
</feature>
<accession>A0A0N4YEW6</accession>
<sequence length="226" mass="25343">MYVGTVGTVHLLAFQAIIMRTTASATRMLYKQVRRIKMKRSTKKKVRVGDVMKMIAMTRMPYKRTKHLIQIKRSAKKKKARVSPSREPASSSQSSAALDEINSLTGNDEVREAFVNTEENTSPPPSADDSLPPPTRGEIMREIFAIYGNVPDEIVLEFHRSITKYAFDYYGAKAFFVGKLGLFDISSLRTINPDATHSVSMVHFAAKGSCTATYDFKTCDDYRIGI</sequence>
<gene>
    <name evidence="2" type="ORF">NBR_LOCUS15270</name>
</gene>
<proteinExistence type="predicted"/>
<evidence type="ECO:0000313" key="3">
    <source>
        <dbReference type="Proteomes" id="UP000271162"/>
    </source>
</evidence>
<feature type="region of interest" description="Disordered" evidence="1">
    <location>
        <begin position="72"/>
        <end position="97"/>
    </location>
</feature>
<dbReference type="AlphaFoldDB" id="A0A0N4YEW6"/>
<evidence type="ECO:0000313" key="4">
    <source>
        <dbReference type="WBParaSite" id="NBR_0001526901-mRNA-1"/>
    </source>
</evidence>
<dbReference type="EMBL" id="UYSL01021666">
    <property type="protein sequence ID" value="VDL78864.1"/>
    <property type="molecule type" value="Genomic_DNA"/>
</dbReference>